<comment type="caution">
    <text evidence="2">The sequence shown here is derived from an EMBL/GenBank/DDBJ whole genome shotgun (WGS) entry which is preliminary data.</text>
</comment>
<dbReference type="AlphaFoldDB" id="A0AA38H1E9"/>
<proteinExistence type="predicted"/>
<dbReference type="RefSeq" id="XP_052941947.1">
    <property type="nucleotide sequence ID" value="XM_053091518.1"/>
</dbReference>
<feature type="domain" description="F-box" evidence="1">
    <location>
        <begin position="22"/>
        <end position="67"/>
    </location>
</feature>
<reference evidence="2" key="1">
    <citation type="journal article" date="2022" name="G3 (Bethesda)">
        <title>High quality genome of the basidiomycete yeast Dioszegia hungarica PDD-24b-2 isolated from cloud water.</title>
        <authorList>
            <person name="Jarrige D."/>
            <person name="Haridas S."/>
            <person name="Bleykasten-Grosshans C."/>
            <person name="Joly M."/>
            <person name="Nadalig T."/>
            <person name="Sancelme M."/>
            <person name="Vuilleumier S."/>
            <person name="Grigoriev I.V."/>
            <person name="Amato P."/>
            <person name="Bringel F."/>
        </authorList>
    </citation>
    <scope>NUCLEOTIDE SEQUENCE</scope>
    <source>
        <strain evidence="2">PDD-24b-2</strain>
    </source>
</reference>
<accession>A0AA38H1E9</accession>
<keyword evidence="3" id="KW-1185">Reference proteome</keyword>
<dbReference type="PROSITE" id="PS50181">
    <property type="entry name" value="FBOX"/>
    <property type="match status" value="1"/>
</dbReference>
<evidence type="ECO:0000313" key="2">
    <source>
        <dbReference type="EMBL" id="KAI9632170.1"/>
    </source>
</evidence>
<evidence type="ECO:0000313" key="3">
    <source>
        <dbReference type="Proteomes" id="UP001164286"/>
    </source>
</evidence>
<dbReference type="InterPro" id="IPR001810">
    <property type="entry name" value="F-box_dom"/>
</dbReference>
<dbReference type="Proteomes" id="UP001164286">
    <property type="component" value="Unassembled WGS sequence"/>
</dbReference>
<organism evidence="2 3">
    <name type="scientific">Dioszegia hungarica</name>
    <dbReference type="NCBI Taxonomy" id="4972"/>
    <lineage>
        <taxon>Eukaryota</taxon>
        <taxon>Fungi</taxon>
        <taxon>Dikarya</taxon>
        <taxon>Basidiomycota</taxon>
        <taxon>Agaricomycotina</taxon>
        <taxon>Tremellomycetes</taxon>
        <taxon>Tremellales</taxon>
        <taxon>Bulleribasidiaceae</taxon>
        <taxon>Dioszegia</taxon>
    </lineage>
</organism>
<dbReference type="GeneID" id="77730723"/>
<name>A0AA38H1E9_9TREE</name>
<gene>
    <name evidence="2" type="ORF">MKK02DRAFT_41316</name>
</gene>
<protein>
    <recommendedName>
        <fullName evidence="1">F-box domain-containing protein</fullName>
    </recommendedName>
</protein>
<evidence type="ECO:0000259" key="1">
    <source>
        <dbReference type="PROSITE" id="PS50181"/>
    </source>
</evidence>
<dbReference type="EMBL" id="JAKWFO010000015">
    <property type="protein sequence ID" value="KAI9632170.1"/>
    <property type="molecule type" value="Genomic_DNA"/>
</dbReference>
<sequence length="558" mass="63628">MPSSSLVSGARTTASRPPRQIQYSLQSLPLEILDLVIYHLDRPAAIALARVSPAFTAPAQARIWRQVNLSVNPHYGKEPRVCPHEEESRGHRDWMANMLYRASCQHDEAMAARVKTVMLRADERRLGTIEHIKLVSRPTSVHAVLQFLNYASPNLRSLEIGSYYPVVGDWDDETLDLNWLIRELSFPLLTHLRIGNDSLRFAQTLAEITRTAPQLVSLDVDLQHWLKSPWLFAEPGPLRHFPRQERTRIRKLRLKFGDAPGAASNNTEKNIEPALALLEHCPDLERLTIQYDGSLRSAVDRVTDVIDKHKTLQRLFWPFSLRSMEAYVGSRESASGLTVIVIYTCDWSDMLERIPSPAHLESMVLLEPYTKRPPISSIQPTIAQAMLPSLSNAMRRSRQLRTIQTVHTLENDVDKGEIDVFDRLEAMDTSHTYTAYFTSLRHPSSSHELFYARILLSHTEISDTPVPHQTILTAAIPPNPLAIRYKANDGTLREKVYRKEDEARWQIFTDFQGEKVPLEVLEEMRGVEETEGEWEGRGIEVGDEAWKSKHLQPLVPSI</sequence>